<keyword evidence="1" id="KW-1133">Transmembrane helix</keyword>
<feature type="transmembrane region" description="Helical" evidence="1">
    <location>
        <begin position="293"/>
        <end position="314"/>
    </location>
</feature>
<dbReference type="Proteomes" id="UP001652431">
    <property type="component" value="Unassembled WGS sequence"/>
</dbReference>
<comment type="caution">
    <text evidence="2">The sequence shown here is derived from an EMBL/GenBank/DDBJ whole genome shotgun (WGS) entry which is preliminary data.</text>
</comment>
<sequence length="381" mass="43438">MVSKKNFYTGLIVIACVFCNLSQMPNLMESGIISLAYSGTWIFIAVMLLIDRRTLKWQYLLLPIVFDVICLGGRFLGKSYFSSDLFRPINLCAFILLIGIWAGTYLDYTNLKKISFAFITSALAVAIYLYFNIFRGVDWGGSGYLYGSKNSAGQIFLVAIILIATQFLQYNKVLSAFAMIFFAAFIIMMKSRASILTLLIVIIYFILFILKKKIHKVIGIVILVATLIIIFTNAELYNLYIKEIILNNKDINDLTAVTSNRDLHVEYFKANFGMYWFSGTGGTYLESMPLAVLMSYGILGGIPVLLFSLQPLYIGFKYIRDKRYRLFCVLIIALSITMWINGIFEEQSPFGPGVKCYFLWLVLGLFIGYRDSTNKLLYYER</sequence>
<organism evidence="2 3">
    <name type="scientific">Dorea acetigenes</name>
    <dbReference type="NCBI Taxonomy" id="2981787"/>
    <lineage>
        <taxon>Bacteria</taxon>
        <taxon>Bacillati</taxon>
        <taxon>Bacillota</taxon>
        <taxon>Clostridia</taxon>
        <taxon>Lachnospirales</taxon>
        <taxon>Lachnospiraceae</taxon>
        <taxon>Dorea</taxon>
    </lineage>
</organism>
<evidence type="ECO:0000256" key="1">
    <source>
        <dbReference type="SAM" id="Phobius"/>
    </source>
</evidence>
<feature type="transmembrane region" description="Helical" evidence="1">
    <location>
        <begin position="350"/>
        <end position="369"/>
    </location>
</feature>
<name>A0ABT2RP70_9FIRM</name>
<feature type="transmembrane region" description="Helical" evidence="1">
    <location>
        <begin position="57"/>
        <end position="76"/>
    </location>
</feature>
<evidence type="ECO:0000313" key="2">
    <source>
        <dbReference type="EMBL" id="MCU6687212.1"/>
    </source>
</evidence>
<feature type="transmembrane region" description="Helical" evidence="1">
    <location>
        <begin position="88"/>
        <end position="107"/>
    </location>
</feature>
<dbReference type="PROSITE" id="PS51257">
    <property type="entry name" value="PROKAR_LIPOPROTEIN"/>
    <property type="match status" value="1"/>
</dbReference>
<accession>A0ABT2RP70</accession>
<feature type="transmembrane region" description="Helical" evidence="1">
    <location>
        <begin position="7"/>
        <end position="25"/>
    </location>
</feature>
<keyword evidence="3" id="KW-1185">Reference proteome</keyword>
<proteinExistence type="predicted"/>
<feature type="transmembrane region" description="Helical" evidence="1">
    <location>
        <begin position="217"/>
        <end position="240"/>
    </location>
</feature>
<feature type="transmembrane region" description="Helical" evidence="1">
    <location>
        <begin position="195"/>
        <end position="210"/>
    </location>
</feature>
<evidence type="ECO:0000313" key="3">
    <source>
        <dbReference type="Proteomes" id="UP001652431"/>
    </source>
</evidence>
<dbReference type="RefSeq" id="WP_158370731.1">
    <property type="nucleotide sequence ID" value="NZ_JAOQJU010000015.1"/>
</dbReference>
<reference evidence="2 3" key="1">
    <citation type="journal article" date="2021" name="ISME Commun">
        <title>Automated analysis of genomic sequences facilitates high-throughput and comprehensive description of bacteria.</title>
        <authorList>
            <person name="Hitch T.C.A."/>
        </authorList>
    </citation>
    <scope>NUCLEOTIDE SEQUENCE [LARGE SCALE GENOMIC DNA]</scope>
    <source>
        <strain evidence="2 3">Sanger_03</strain>
    </source>
</reference>
<protein>
    <submittedName>
        <fullName evidence="2">Uncharacterized protein</fullName>
    </submittedName>
</protein>
<feature type="transmembrane region" description="Helical" evidence="1">
    <location>
        <begin position="31"/>
        <end position="50"/>
    </location>
</feature>
<feature type="transmembrane region" description="Helical" evidence="1">
    <location>
        <begin position="151"/>
        <end position="168"/>
    </location>
</feature>
<feature type="transmembrane region" description="Helical" evidence="1">
    <location>
        <begin position="326"/>
        <end position="344"/>
    </location>
</feature>
<dbReference type="EMBL" id="JAOQJU010000015">
    <property type="protein sequence ID" value="MCU6687212.1"/>
    <property type="molecule type" value="Genomic_DNA"/>
</dbReference>
<feature type="transmembrane region" description="Helical" evidence="1">
    <location>
        <begin position="114"/>
        <end position="131"/>
    </location>
</feature>
<gene>
    <name evidence="2" type="ORF">OCV99_11800</name>
</gene>
<keyword evidence="1" id="KW-0812">Transmembrane</keyword>
<keyword evidence="1" id="KW-0472">Membrane</keyword>
<feature type="transmembrane region" description="Helical" evidence="1">
    <location>
        <begin position="173"/>
        <end position="189"/>
    </location>
</feature>